<keyword evidence="1" id="KW-0472">Membrane</keyword>
<feature type="transmembrane region" description="Helical" evidence="1">
    <location>
        <begin position="58"/>
        <end position="85"/>
    </location>
</feature>
<feature type="transmembrane region" description="Helical" evidence="1">
    <location>
        <begin position="29"/>
        <end position="51"/>
    </location>
</feature>
<name>A0A8D9F453_9HEMI</name>
<sequence length="122" mass="12777">MRCGRRPTMRGREIDLVTCGTRVGGDVKWIGSVGGQIFVMSILGCIIAILSGHAVVRVLVLTGVATILGVIIPVFVVWSVLLGVIAGVRLIALGVVLGVLSGWCLSGWMVGVVTGCHVQNLR</sequence>
<dbReference type="AlphaFoldDB" id="A0A8D9F453"/>
<organism evidence="2">
    <name type="scientific">Cacopsylla melanoneura</name>
    <dbReference type="NCBI Taxonomy" id="428564"/>
    <lineage>
        <taxon>Eukaryota</taxon>
        <taxon>Metazoa</taxon>
        <taxon>Ecdysozoa</taxon>
        <taxon>Arthropoda</taxon>
        <taxon>Hexapoda</taxon>
        <taxon>Insecta</taxon>
        <taxon>Pterygota</taxon>
        <taxon>Neoptera</taxon>
        <taxon>Paraneoptera</taxon>
        <taxon>Hemiptera</taxon>
        <taxon>Sternorrhyncha</taxon>
        <taxon>Psylloidea</taxon>
        <taxon>Psyllidae</taxon>
        <taxon>Psyllinae</taxon>
        <taxon>Cacopsylla</taxon>
    </lineage>
</organism>
<accession>A0A8D9F453</accession>
<feature type="transmembrane region" description="Helical" evidence="1">
    <location>
        <begin position="91"/>
        <end position="113"/>
    </location>
</feature>
<protein>
    <submittedName>
        <fullName evidence="2">Uncharacterized protein</fullName>
    </submittedName>
</protein>
<reference evidence="2" key="1">
    <citation type="submission" date="2021-05" db="EMBL/GenBank/DDBJ databases">
        <authorList>
            <person name="Alioto T."/>
            <person name="Alioto T."/>
            <person name="Gomez Garrido J."/>
        </authorList>
    </citation>
    <scope>NUCLEOTIDE SEQUENCE</scope>
</reference>
<keyword evidence="1" id="KW-1133">Transmembrane helix</keyword>
<keyword evidence="1" id="KW-0812">Transmembrane</keyword>
<evidence type="ECO:0000313" key="2">
    <source>
        <dbReference type="EMBL" id="CAG6776968.1"/>
    </source>
</evidence>
<evidence type="ECO:0000256" key="1">
    <source>
        <dbReference type="SAM" id="Phobius"/>
    </source>
</evidence>
<dbReference type="EMBL" id="HBUF01603910">
    <property type="protein sequence ID" value="CAG6776969.1"/>
    <property type="molecule type" value="Transcribed_RNA"/>
</dbReference>
<dbReference type="EMBL" id="HBUF01603909">
    <property type="protein sequence ID" value="CAG6776968.1"/>
    <property type="molecule type" value="Transcribed_RNA"/>
</dbReference>
<proteinExistence type="predicted"/>